<comment type="similarity">
    <text evidence="1">Belongs to the type-I restriction system S methylase family.</text>
</comment>
<keyword evidence="6" id="KW-1185">Reference proteome</keyword>
<dbReference type="KEGG" id="hhy:Halhy_4892"/>
<feature type="domain" description="Type I restriction modification DNA specificity" evidence="4">
    <location>
        <begin position="225"/>
        <end position="395"/>
    </location>
</feature>
<dbReference type="InterPro" id="IPR052021">
    <property type="entry name" value="Type-I_RS_S_subunit"/>
</dbReference>
<dbReference type="STRING" id="760192.Halhy_4892"/>
<dbReference type="Gene3D" id="1.10.287.1120">
    <property type="entry name" value="Bipartite methylase S protein"/>
    <property type="match status" value="1"/>
</dbReference>
<dbReference type="PANTHER" id="PTHR30408:SF12">
    <property type="entry name" value="TYPE I RESTRICTION ENZYME MJAVIII SPECIFICITY SUBUNIT"/>
    <property type="match status" value="1"/>
</dbReference>
<organism evidence="5 6">
    <name type="scientific">Haliscomenobacter hydrossis (strain ATCC 27775 / DSM 1100 / LMG 10767 / O)</name>
    <dbReference type="NCBI Taxonomy" id="760192"/>
    <lineage>
        <taxon>Bacteria</taxon>
        <taxon>Pseudomonadati</taxon>
        <taxon>Bacteroidota</taxon>
        <taxon>Saprospiria</taxon>
        <taxon>Saprospirales</taxon>
        <taxon>Haliscomenobacteraceae</taxon>
        <taxon>Haliscomenobacter</taxon>
    </lineage>
</organism>
<dbReference type="HOGENOM" id="CLU_021095_1_2_10"/>
<dbReference type="InterPro" id="IPR000055">
    <property type="entry name" value="Restrct_endonuc_typeI_TRD"/>
</dbReference>
<evidence type="ECO:0000256" key="3">
    <source>
        <dbReference type="ARBA" id="ARBA00023125"/>
    </source>
</evidence>
<evidence type="ECO:0000313" key="5">
    <source>
        <dbReference type="EMBL" id="AEE52721.1"/>
    </source>
</evidence>
<reference evidence="5 6" key="1">
    <citation type="journal article" date="2011" name="Stand. Genomic Sci.">
        <title>Complete genome sequence of Haliscomenobacter hydrossis type strain (O).</title>
        <authorList>
            <consortium name="US DOE Joint Genome Institute (JGI-PGF)"/>
            <person name="Daligault H."/>
            <person name="Lapidus A."/>
            <person name="Zeytun A."/>
            <person name="Nolan M."/>
            <person name="Lucas S."/>
            <person name="Del Rio T.G."/>
            <person name="Tice H."/>
            <person name="Cheng J.F."/>
            <person name="Tapia R."/>
            <person name="Han C."/>
            <person name="Goodwin L."/>
            <person name="Pitluck S."/>
            <person name="Liolios K."/>
            <person name="Pagani I."/>
            <person name="Ivanova N."/>
            <person name="Huntemann M."/>
            <person name="Mavromatis K."/>
            <person name="Mikhailova N."/>
            <person name="Pati A."/>
            <person name="Chen A."/>
            <person name="Palaniappan K."/>
            <person name="Land M."/>
            <person name="Hauser L."/>
            <person name="Brambilla E.M."/>
            <person name="Rohde M."/>
            <person name="Verbarg S."/>
            <person name="Goker M."/>
            <person name="Bristow J."/>
            <person name="Eisen J.A."/>
            <person name="Markowitz V."/>
            <person name="Hugenholtz P."/>
            <person name="Kyrpides N.C."/>
            <person name="Klenk H.P."/>
            <person name="Woyke T."/>
        </authorList>
    </citation>
    <scope>NUCLEOTIDE SEQUENCE [LARGE SCALE GENOMIC DNA]</scope>
    <source>
        <strain evidence="6">ATCC 27775 / DSM 1100 / LMG 10767 / O</strain>
    </source>
</reference>
<evidence type="ECO:0000256" key="1">
    <source>
        <dbReference type="ARBA" id="ARBA00010923"/>
    </source>
</evidence>
<dbReference type="PANTHER" id="PTHR30408">
    <property type="entry name" value="TYPE-1 RESTRICTION ENZYME ECOKI SPECIFICITY PROTEIN"/>
    <property type="match status" value="1"/>
</dbReference>
<dbReference type="eggNOG" id="COG0732">
    <property type="taxonomic scope" value="Bacteria"/>
</dbReference>
<reference key="2">
    <citation type="submission" date="2011-04" db="EMBL/GenBank/DDBJ databases">
        <title>Complete sequence of chromosome of Haliscomenobacter hydrossis DSM 1100.</title>
        <authorList>
            <consortium name="US DOE Joint Genome Institute (JGI-PGF)"/>
            <person name="Lucas S."/>
            <person name="Han J."/>
            <person name="Lapidus A."/>
            <person name="Bruce D."/>
            <person name="Goodwin L."/>
            <person name="Pitluck S."/>
            <person name="Peters L."/>
            <person name="Kyrpides N."/>
            <person name="Mavromatis K."/>
            <person name="Ivanova N."/>
            <person name="Ovchinnikova G."/>
            <person name="Pagani I."/>
            <person name="Daligault H."/>
            <person name="Detter J.C."/>
            <person name="Han C."/>
            <person name="Land M."/>
            <person name="Hauser L."/>
            <person name="Markowitz V."/>
            <person name="Cheng J.-F."/>
            <person name="Hugenholtz P."/>
            <person name="Woyke T."/>
            <person name="Wu D."/>
            <person name="Verbarg S."/>
            <person name="Frueling A."/>
            <person name="Brambilla E."/>
            <person name="Klenk H.-P."/>
            <person name="Eisen J.A."/>
        </authorList>
    </citation>
    <scope>NUCLEOTIDE SEQUENCE</scope>
    <source>
        <strain>DSM 1100</strain>
    </source>
</reference>
<dbReference type="EMBL" id="CP002691">
    <property type="protein sequence ID" value="AEE52721.1"/>
    <property type="molecule type" value="Genomic_DNA"/>
</dbReference>
<proteinExistence type="inferred from homology"/>
<dbReference type="SUPFAM" id="SSF116734">
    <property type="entry name" value="DNA methylase specificity domain"/>
    <property type="match status" value="2"/>
</dbReference>
<evidence type="ECO:0000313" key="6">
    <source>
        <dbReference type="Proteomes" id="UP000008461"/>
    </source>
</evidence>
<evidence type="ECO:0000256" key="2">
    <source>
        <dbReference type="ARBA" id="ARBA00022747"/>
    </source>
</evidence>
<dbReference type="GO" id="GO:0009307">
    <property type="term" value="P:DNA restriction-modification system"/>
    <property type="evidence" value="ECO:0007669"/>
    <property type="project" value="UniProtKB-KW"/>
</dbReference>
<dbReference type="GO" id="GO:0003677">
    <property type="term" value="F:DNA binding"/>
    <property type="evidence" value="ECO:0007669"/>
    <property type="project" value="UniProtKB-KW"/>
</dbReference>
<dbReference type="REBASE" id="35654">
    <property type="entry name" value="S.Hhy1100ORF4893P"/>
</dbReference>
<dbReference type="RefSeq" id="WP_013767258.1">
    <property type="nucleotide sequence ID" value="NC_015510.1"/>
</dbReference>
<dbReference type="InterPro" id="IPR044946">
    <property type="entry name" value="Restrct_endonuc_typeI_TRD_sf"/>
</dbReference>
<dbReference type="AlphaFoldDB" id="F4L012"/>
<evidence type="ECO:0000259" key="4">
    <source>
        <dbReference type="Pfam" id="PF01420"/>
    </source>
</evidence>
<dbReference type="Proteomes" id="UP000008461">
    <property type="component" value="Chromosome"/>
</dbReference>
<accession>F4L012</accession>
<protein>
    <submittedName>
        <fullName evidence="5">Restriction modification system DNA specificity domain protein</fullName>
    </submittedName>
</protein>
<dbReference type="Gene3D" id="3.90.220.20">
    <property type="entry name" value="DNA methylase specificity domains"/>
    <property type="match status" value="2"/>
</dbReference>
<feature type="domain" description="Type I restriction modification DNA specificity" evidence="4">
    <location>
        <begin position="23"/>
        <end position="190"/>
    </location>
</feature>
<keyword evidence="3" id="KW-0238">DNA-binding</keyword>
<gene>
    <name evidence="5" type="ordered locus">Halhy_4892</name>
</gene>
<name>F4L012_HALH1</name>
<dbReference type="Pfam" id="PF01420">
    <property type="entry name" value="Methylase_S"/>
    <property type="match status" value="2"/>
</dbReference>
<keyword evidence="2" id="KW-0680">Restriction system</keyword>
<sequence>MMNVQKYPAYKNSGVEWIETVPSHWEVVKLKRLFCEKKKITNVDLPCGSISFGKVVYKDEEKIPEATKKSYQAVSKGEYLLNPLNLNYDLISLRIALSDKDVVVSSGYIVLNSIVKLDKTYFKWLLHRYDVAFMKTLGSGVRQTINFSDIGDSELIFPPLPEQTAIAQFLDRKTALIDQAIDIKQKQIELLKERRQILIHQAVTRGLNPEVKMKASGVEWIGEVPEGWEVVRLKTLGKIKYGLGQPPKTKEDGLPLIRATNVERGRIVEKDLIFVDPEDIPWERDPMLKENDIIVVRSGAYTGDSAIIPKHYAGSIAGYDMVLTPTSINPRFLSYTLLAKYVLYDQLYLLRMRAAQPHLNAEELGQTIIVCPPKLEQQQIFEYLENISKKIATAITLKQQEIAKLQEYKATLINSAVTGKIKVGSHAQ</sequence>